<comment type="caution">
    <text evidence="2">The sequence shown here is derived from an EMBL/GenBank/DDBJ whole genome shotgun (WGS) entry which is preliminary data.</text>
</comment>
<feature type="region of interest" description="Disordered" evidence="1">
    <location>
        <begin position="123"/>
        <end position="142"/>
    </location>
</feature>
<proteinExistence type="predicted"/>
<gene>
    <name evidence="2" type="ORF">GCM10023335_73510</name>
</gene>
<organism evidence="2 3">
    <name type="scientific">Streptomyces siamensis</name>
    <dbReference type="NCBI Taxonomy" id="1274986"/>
    <lineage>
        <taxon>Bacteria</taxon>
        <taxon>Bacillati</taxon>
        <taxon>Actinomycetota</taxon>
        <taxon>Actinomycetes</taxon>
        <taxon>Kitasatosporales</taxon>
        <taxon>Streptomycetaceae</taxon>
        <taxon>Streptomyces</taxon>
    </lineage>
</organism>
<accession>A0ABP9JHE2</accession>
<dbReference type="Proteomes" id="UP001501759">
    <property type="component" value="Unassembled WGS sequence"/>
</dbReference>
<dbReference type="EMBL" id="BAABKB010000036">
    <property type="protein sequence ID" value="GAA5031787.1"/>
    <property type="molecule type" value="Genomic_DNA"/>
</dbReference>
<protein>
    <submittedName>
        <fullName evidence="2">Uncharacterized protein</fullName>
    </submittedName>
</protein>
<evidence type="ECO:0000256" key="1">
    <source>
        <dbReference type="SAM" id="MobiDB-lite"/>
    </source>
</evidence>
<evidence type="ECO:0000313" key="2">
    <source>
        <dbReference type="EMBL" id="GAA5031787.1"/>
    </source>
</evidence>
<sequence length="142" mass="14968">MDLLLEGDADSDQEELDALTRHLRERLLELEVERAELNRSGAVPDRAKPGEVIAVGALAVTAEPAVLRGVVQMVASWLRNRPVRAAGISIGEDRLELRGVSSDGQRDLIEAFFARHLALPPASADPAQGAAPASGSGTAQGV</sequence>
<evidence type="ECO:0000313" key="3">
    <source>
        <dbReference type="Proteomes" id="UP001501759"/>
    </source>
</evidence>
<dbReference type="RefSeq" id="WP_345657145.1">
    <property type="nucleotide sequence ID" value="NZ_BAABKB010000036.1"/>
</dbReference>
<name>A0ABP9JHE2_9ACTN</name>
<keyword evidence="3" id="KW-1185">Reference proteome</keyword>
<reference evidence="3" key="1">
    <citation type="journal article" date="2019" name="Int. J. Syst. Evol. Microbiol.">
        <title>The Global Catalogue of Microorganisms (GCM) 10K type strain sequencing project: providing services to taxonomists for standard genome sequencing and annotation.</title>
        <authorList>
            <consortium name="The Broad Institute Genomics Platform"/>
            <consortium name="The Broad Institute Genome Sequencing Center for Infectious Disease"/>
            <person name="Wu L."/>
            <person name="Ma J."/>
        </authorList>
    </citation>
    <scope>NUCLEOTIDE SEQUENCE [LARGE SCALE GENOMIC DNA]</scope>
    <source>
        <strain evidence="3">JCM 18409</strain>
    </source>
</reference>